<accession>A0ABT9ZQ92</accession>
<dbReference type="Pfam" id="PF13085">
    <property type="entry name" value="Fer2_3"/>
    <property type="match status" value="1"/>
</dbReference>
<keyword evidence="6" id="KW-1185">Reference proteome</keyword>
<protein>
    <submittedName>
        <fullName evidence="5">Succinate dehydrogenase/fumarate reductase-like Fe-S protein</fullName>
    </submittedName>
</protein>
<dbReference type="InterPro" id="IPR025192">
    <property type="entry name" value="Succ_DH/fum_Rdtase_N"/>
</dbReference>
<gene>
    <name evidence="5" type="ORF">J2S74_000780</name>
</gene>
<evidence type="ECO:0000259" key="4">
    <source>
        <dbReference type="PROSITE" id="PS51085"/>
    </source>
</evidence>
<evidence type="ECO:0000313" key="6">
    <source>
        <dbReference type="Proteomes" id="UP001230005"/>
    </source>
</evidence>
<reference evidence="5 6" key="1">
    <citation type="submission" date="2023-07" db="EMBL/GenBank/DDBJ databases">
        <title>Genomic Encyclopedia of Type Strains, Phase IV (KMG-IV): sequencing the most valuable type-strain genomes for metagenomic binning, comparative biology and taxonomic classification.</title>
        <authorList>
            <person name="Goeker M."/>
        </authorList>
    </citation>
    <scope>NUCLEOTIDE SEQUENCE [LARGE SCALE GENOMIC DNA]</scope>
    <source>
        <strain evidence="5 6">DSM 9768</strain>
    </source>
</reference>
<evidence type="ECO:0000313" key="5">
    <source>
        <dbReference type="EMBL" id="MDQ0253408.1"/>
    </source>
</evidence>
<comment type="cofactor">
    <cofactor evidence="1">
        <name>[3Fe-4S] cluster</name>
        <dbReference type="ChEBI" id="CHEBI:21137"/>
    </cofactor>
</comment>
<dbReference type="PANTHER" id="PTHR11921">
    <property type="entry name" value="SUCCINATE DEHYDROGENASE IRON-SULFUR PROTEIN"/>
    <property type="match status" value="1"/>
</dbReference>
<feature type="domain" description="2Fe-2S ferredoxin-type" evidence="4">
    <location>
        <begin position="2"/>
        <end position="88"/>
    </location>
</feature>
<dbReference type="Gene3D" id="3.10.20.30">
    <property type="match status" value="1"/>
</dbReference>
<comment type="similarity">
    <text evidence="2">Belongs to the succinate dehydrogenase/fumarate reductase iron-sulfur protein family.</text>
</comment>
<dbReference type="PROSITE" id="PS51085">
    <property type="entry name" value="2FE2S_FER_2"/>
    <property type="match status" value="1"/>
</dbReference>
<dbReference type="InterPro" id="IPR001041">
    <property type="entry name" value="2Fe-2S_ferredoxin-type"/>
</dbReference>
<dbReference type="CDD" id="cd00207">
    <property type="entry name" value="fer2"/>
    <property type="match status" value="1"/>
</dbReference>
<sequence>MEKLSVKIERANSEVVDLFEVDYTKEMTVLEALEEIYRHHDPSLAYRFSCRTGLCATCMMIINGKPGLSCMKLAEPSTNGFLTLAPLPKGSTIKDLVKEL</sequence>
<evidence type="ECO:0000256" key="2">
    <source>
        <dbReference type="ARBA" id="ARBA00009433"/>
    </source>
</evidence>
<dbReference type="InterPro" id="IPR036010">
    <property type="entry name" value="2Fe-2S_ferredoxin-like_sf"/>
</dbReference>
<dbReference type="Proteomes" id="UP001230005">
    <property type="component" value="Unassembled WGS sequence"/>
</dbReference>
<comment type="cofactor">
    <cofactor evidence="3">
        <name>[2Fe-2S] cluster</name>
        <dbReference type="ChEBI" id="CHEBI:190135"/>
    </cofactor>
</comment>
<name>A0ABT9ZQ92_9BACI</name>
<proteinExistence type="inferred from homology"/>
<dbReference type="InterPro" id="IPR012675">
    <property type="entry name" value="Beta-grasp_dom_sf"/>
</dbReference>
<dbReference type="EMBL" id="JAUSUG010000002">
    <property type="protein sequence ID" value="MDQ0253408.1"/>
    <property type="molecule type" value="Genomic_DNA"/>
</dbReference>
<dbReference type="InterPro" id="IPR050573">
    <property type="entry name" value="SDH/FRD_Iron-Sulfur"/>
</dbReference>
<dbReference type="RefSeq" id="WP_307322307.1">
    <property type="nucleotide sequence ID" value="NZ_JAUSUG010000002.1"/>
</dbReference>
<dbReference type="InterPro" id="IPR006058">
    <property type="entry name" value="2Fe2S_fd_BS"/>
</dbReference>
<organism evidence="5 6">
    <name type="scientific">Evansella vedderi</name>
    <dbReference type="NCBI Taxonomy" id="38282"/>
    <lineage>
        <taxon>Bacteria</taxon>
        <taxon>Bacillati</taxon>
        <taxon>Bacillota</taxon>
        <taxon>Bacilli</taxon>
        <taxon>Bacillales</taxon>
        <taxon>Bacillaceae</taxon>
        <taxon>Evansella</taxon>
    </lineage>
</organism>
<evidence type="ECO:0000256" key="1">
    <source>
        <dbReference type="ARBA" id="ARBA00001927"/>
    </source>
</evidence>
<dbReference type="SUPFAM" id="SSF54292">
    <property type="entry name" value="2Fe-2S ferredoxin-like"/>
    <property type="match status" value="1"/>
</dbReference>
<dbReference type="PANTHER" id="PTHR11921:SF29">
    <property type="entry name" value="SUCCINATE DEHYDROGENASE [UBIQUINONE] IRON-SULFUR SUBUNIT, MITOCHONDRIAL"/>
    <property type="match status" value="1"/>
</dbReference>
<comment type="caution">
    <text evidence="5">The sequence shown here is derived from an EMBL/GenBank/DDBJ whole genome shotgun (WGS) entry which is preliminary data.</text>
</comment>
<evidence type="ECO:0000256" key="3">
    <source>
        <dbReference type="ARBA" id="ARBA00034078"/>
    </source>
</evidence>
<dbReference type="PROSITE" id="PS00197">
    <property type="entry name" value="2FE2S_FER_1"/>
    <property type="match status" value="1"/>
</dbReference>